<dbReference type="Gene3D" id="3.20.20.220">
    <property type="match status" value="1"/>
</dbReference>
<dbReference type="OMA" id="RRVWFAN"/>
<dbReference type="Proteomes" id="UP000001876">
    <property type="component" value="Unassembled WGS sequence"/>
</dbReference>
<keyword evidence="3" id="KW-1185">Reference proteome</keyword>
<dbReference type="OrthoDB" id="508969at2759"/>
<evidence type="ECO:0000313" key="2">
    <source>
        <dbReference type="EMBL" id="EEH51656.1"/>
    </source>
</evidence>
<dbReference type="InterPro" id="IPR029041">
    <property type="entry name" value="FAD-linked_oxidoreductase-like"/>
</dbReference>
<dbReference type="eggNOG" id="ENOG502S8CR">
    <property type="taxonomic scope" value="Eukaryota"/>
</dbReference>
<evidence type="ECO:0000256" key="1">
    <source>
        <dbReference type="ARBA" id="ARBA00023002"/>
    </source>
</evidence>
<gene>
    <name evidence="2" type="ORF">MICPUCDRAFT_53980</name>
</gene>
<evidence type="ECO:0000313" key="3">
    <source>
        <dbReference type="Proteomes" id="UP000001876"/>
    </source>
</evidence>
<sequence>MSAAAAAAAGMTGARAATSAAVRVLLERSPYVLWAAQRSAFARPVVDGVVHPDLPTWGDGDNRGDAIPRIARLSKTEAASTPSWHAQTIAGSRTATMEDAREKMMLASASGASALMLVSGDGGGDGGSNEKLTSVALLREASRLRDRGDIDADVLLMCAANPAMDGDSVRALEEKLDAGARVVVTQPWGVAPAAARRWWDSVKAKNLDADAEIIVGLHLASSSASLARWIDLCGLAEDSDDEDSSQAKAAGTLREWEARERDMDASTFRAWADERCELHLAEALADDRVDGVHLMPITIAGYAAAVRIFGAAASLASLRRGP</sequence>
<dbReference type="GO" id="GO:0016491">
    <property type="term" value="F:oxidoreductase activity"/>
    <property type="evidence" value="ECO:0007669"/>
    <property type="project" value="UniProtKB-KW"/>
</dbReference>
<accession>C1N877</accession>
<reference evidence="2 3" key="1">
    <citation type="journal article" date="2009" name="Science">
        <title>Green evolution and dynamic adaptations revealed by genomes of the marine picoeukaryotes Micromonas.</title>
        <authorList>
            <person name="Worden A.Z."/>
            <person name="Lee J.H."/>
            <person name="Mock T."/>
            <person name="Rouze P."/>
            <person name="Simmons M.P."/>
            <person name="Aerts A.L."/>
            <person name="Allen A.E."/>
            <person name="Cuvelier M.L."/>
            <person name="Derelle E."/>
            <person name="Everett M.V."/>
            <person name="Foulon E."/>
            <person name="Grimwood J."/>
            <person name="Gundlach H."/>
            <person name="Henrissat B."/>
            <person name="Napoli C."/>
            <person name="McDonald S.M."/>
            <person name="Parker M.S."/>
            <person name="Rombauts S."/>
            <person name="Salamov A."/>
            <person name="Von Dassow P."/>
            <person name="Badger J.H."/>
            <person name="Coutinho P.M."/>
            <person name="Demir E."/>
            <person name="Dubchak I."/>
            <person name="Gentemann C."/>
            <person name="Eikrem W."/>
            <person name="Gready J.E."/>
            <person name="John U."/>
            <person name="Lanier W."/>
            <person name="Lindquist E.A."/>
            <person name="Lucas S."/>
            <person name="Mayer K.F."/>
            <person name="Moreau H."/>
            <person name="Not F."/>
            <person name="Otillar R."/>
            <person name="Panaud O."/>
            <person name="Pangilinan J."/>
            <person name="Paulsen I."/>
            <person name="Piegu B."/>
            <person name="Poliakov A."/>
            <person name="Robbens S."/>
            <person name="Schmutz J."/>
            <person name="Toulza E."/>
            <person name="Wyss T."/>
            <person name="Zelensky A."/>
            <person name="Zhou K."/>
            <person name="Armbrust E.V."/>
            <person name="Bhattacharya D."/>
            <person name="Goodenough U.W."/>
            <person name="Van de Peer Y."/>
            <person name="Grigoriev I.V."/>
        </authorList>
    </citation>
    <scope>NUCLEOTIDE SEQUENCE [LARGE SCALE GENOMIC DNA]</scope>
    <source>
        <strain evidence="2 3">CCMP1545</strain>
    </source>
</reference>
<dbReference type="GeneID" id="9689662"/>
<dbReference type="AlphaFoldDB" id="C1N877"/>
<keyword evidence="1" id="KW-0560">Oxidoreductase</keyword>
<proteinExistence type="predicted"/>
<dbReference type="SUPFAM" id="SSF51730">
    <property type="entry name" value="FAD-linked oxidoreductase"/>
    <property type="match status" value="1"/>
</dbReference>
<dbReference type="RefSeq" id="XP_003064034.1">
    <property type="nucleotide sequence ID" value="XM_003063988.1"/>
</dbReference>
<name>C1N877_MICPC</name>
<dbReference type="EMBL" id="GG663750">
    <property type="protein sequence ID" value="EEH51656.1"/>
    <property type="molecule type" value="Genomic_DNA"/>
</dbReference>
<dbReference type="KEGG" id="mpp:MICPUCDRAFT_53980"/>
<organism evidence="3">
    <name type="scientific">Micromonas pusilla (strain CCMP1545)</name>
    <name type="common">Picoplanktonic green alga</name>
    <dbReference type="NCBI Taxonomy" id="564608"/>
    <lineage>
        <taxon>Eukaryota</taxon>
        <taxon>Viridiplantae</taxon>
        <taxon>Chlorophyta</taxon>
        <taxon>Mamiellophyceae</taxon>
        <taxon>Mamiellales</taxon>
        <taxon>Mamiellaceae</taxon>
        <taxon>Micromonas</taxon>
    </lineage>
</organism>
<protein>
    <submittedName>
        <fullName evidence="2">Predicted protein</fullName>
    </submittedName>
</protein>